<feature type="signal peptide" evidence="1">
    <location>
        <begin position="1"/>
        <end position="20"/>
    </location>
</feature>
<evidence type="ECO:0008006" key="4">
    <source>
        <dbReference type="Google" id="ProtNLM"/>
    </source>
</evidence>
<keyword evidence="1" id="KW-0732">Signal</keyword>
<dbReference type="EMBL" id="CP110257">
    <property type="protein sequence ID" value="UZD54953.1"/>
    <property type="molecule type" value="Genomic_DNA"/>
</dbReference>
<protein>
    <recommendedName>
        <fullName evidence="4">Lipoprotein</fullName>
    </recommendedName>
</protein>
<reference evidence="2" key="1">
    <citation type="submission" date="2022-10" db="EMBL/GenBank/DDBJ databases">
        <title>Complete genome sequence of Schlegelella aquatica LMG 23380.</title>
        <authorList>
            <person name="Musilova J."/>
            <person name="Kourilova X."/>
            <person name="Bezdicek M."/>
            <person name="Hermankova K."/>
            <person name="Obruca S."/>
            <person name="Sedlar K."/>
        </authorList>
    </citation>
    <scope>NUCLEOTIDE SEQUENCE</scope>
    <source>
        <strain evidence="2">LMG 23380</strain>
    </source>
</reference>
<feature type="chain" id="PRO_5046015288" description="Lipoprotein" evidence="1">
    <location>
        <begin position="21"/>
        <end position="161"/>
    </location>
</feature>
<organism evidence="2 3">
    <name type="scientific">Caldimonas aquatica</name>
    <dbReference type="NCBI Taxonomy" id="376175"/>
    <lineage>
        <taxon>Bacteria</taxon>
        <taxon>Pseudomonadati</taxon>
        <taxon>Pseudomonadota</taxon>
        <taxon>Betaproteobacteria</taxon>
        <taxon>Burkholderiales</taxon>
        <taxon>Sphaerotilaceae</taxon>
        <taxon>Caldimonas</taxon>
    </lineage>
</organism>
<dbReference type="NCBIfam" id="NF047637">
    <property type="entry name" value="lipo_CC0125"/>
    <property type="match status" value="1"/>
</dbReference>
<proteinExistence type="predicted"/>
<dbReference type="PROSITE" id="PS51257">
    <property type="entry name" value="PROKAR_LIPOPROTEIN"/>
    <property type="match status" value="1"/>
</dbReference>
<evidence type="ECO:0000313" key="2">
    <source>
        <dbReference type="EMBL" id="UZD54953.1"/>
    </source>
</evidence>
<sequence>MKAPISSALAAIFLTACATAYRPYTFLGGGGWKEVQIADNAFKVTFEANGHMSKTQAADLALLRAAELALANGYSHFIIGSAPDDSRTGAYTTPSTTNINLTTYGNSTRGTAQTYGGQTYVFSFPAPSITVVLFKEKPPLSTTVYDAALVAKSIKVQYGIK</sequence>
<gene>
    <name evidence="2" type="ORF">OMP39_15015</name>
</gene>
<dbReference type="Proteomes" id="UP001163266">
    <property type="component" value="Chromosome"/>
</dbReference>
<evidence type="ECO:0000256" key="1">
    <source>
        <dbReference type="SAM" id="SignalP"/>
    </source>
</evidence>
<name>A0ABY6MSG2_9BURK</name>
<keyword evidence="3" id="KW-1185">Reference proteome</keyword>
<evidence type="ECO:0000313" key="3">
    <source>
        <dbReference type="Proteomes" id="UP001163266"/>
    </source>
</evidence>
<dbReference type="RefSeq" id="WP_264892649.1">
    <property type="nucleotide sequence ID" value="NZ_CP110257.1"/>
</dbReference>
<accession>A0ABY6MSG2</accession>